<keyword evidence="2" id="KW-1185">Reference proteome</keyword>
<dbReference type="Proteomes" id="UP000698059">
    <property type="component" value="Unassembled WGS sequence"/>
</dbReference>
<organism evidence="1 2">
    <name type="scientific">Oerskovia jenensis</name>
    <dbReference type="NCBI Taxonomy" id="162169"/>
    <lineage>
        <taxon>Bacteria</taxon>
        <taxon>Bacillati</taxon>
        <taxon>Actinomycetota</taxon>
        <taxon>Actinomycetes</taxon>
        <taxon>Micrococcales</taxon>
        <taxon>Cellulomonadaceae</taxon>
        <taxon>Oerskovia</taxon>
    </lineage>
</organism>
<evidence type="ECO:0000313" key="1">
    <source>
        <dbReference type="EMBL" id="MBM7478373.1"/>
    </source>
</evidence>
<dbReference type="RefSeq" id="WP_205306457.1">
    <property type="nucleotide sequence ID" value="NZ_BAAAVF010000016.1"/>
</dbReference>
<sequence>MSNQLGMDAGAVKQLATELQRSAEQIEELRGRLDSQLAGVWWQGQDGDQFREQWAGAHTAALKTVAQALSDAGQAANRNAIDQEATSGAL</sequence>
<proteinExistence type="predicted"/>
<gene>
    <name evidence="1" type="ORF">JOD49_001293</name>
</gene>
<name>A0ABS2LD68_9CELL</name>
<dbReference type="SUPFAM" id="SSF140453">
    <property type="entry name" value="EsxAB dimer-like"/>
    <property type="match status" value="1"/>
</dbReference>
<dbReference type="InterPro" id="IPR036689">
    <property type="entry name" value="ESAT-6-like_sf"/>
</dbReference>
<dbReference type="Gene3D" id="1.10.287.1060">
    <property type="entry name" value="ESAT-6-like"/>
    <property type="match status" value="1"/>
</dbReference>
<comment type="caution">
    <text evidence="1">The sequence shown here is derived from an EMBL/GenBank/DDBJ whole genome shotgun (WGS) entry which is preliminary data.</text>
</comment>
<dbReference type="EMBL" id="JAFBBO010000001">
    <property type="protein sequence ID" value="MBM7478373.1"/>
    <property type="molecule type" value="Genomic_DNA"/>
</dbReference>
<protein>
    <submittedName>
        <fullName evidence="1">Uncharacterized protein YukE</fullName>
    </submittedName>
</protein>
<accession>A0ABS2LD68</accession>
<reference evidence="1 2" key="1">
    <citation type="submission" date="2021-01" db="EMBL/GenBank/DDBJ databases">
        <title>Sequencing the genomes of 1000 actinobacteria strains.</title>
        <authorList>
            <person name="Klenk H.-P."/>
        </authorList>
    </citation>
    <scope>NUCLEOTIDE SEQUENCE [LARGE SCALE GENOMIC DNA]</scope>
    <source>
        <strain evidence="1 2">DSM 46000</strain>
    </source>
</reference>
<evidence type="ECO:0000313" key="2">
    <source>
        <dbReference type="Proteomes" id="UP000698059"/>
    </source>
</evidence>